<evidence type="ECO:0000313" key="4">
    <source>
        <dbReference type="EMBL" id="WCT76231.1"/>
    </source>
</evidence>
<organism evidence="4 5">
    <name type="scientific">Novosphingobium humi</name>
    <dbReference type="NCBI Taxonomy" id="2282397"/>
    <lineage>
        <taxon>Bacteria</taxon>
        <taxon>Pseudomonadati</taxon>
        <taxon>Pseudomonadota</taxon>
        <taxon>Alphaproteobacteria</taxon>
        <taxon>Sphingomonadales</taxon>
        <taxon>Sphingomonadaceae</taxon>
        <taxon>Novosphingobium</taxon>
    </lineage>
</organism>
<dbReference type="SUPFAM" id="SSF53474">
    <property type="entry name" value="alpha/beta-Hydrolases"/>
    <property type="match status" value="1"/>
</dbReference>
<dbReference type="Proteomes" id="UP001218231">
    <property type="component" value="Chromosome"/>
</dbReference>
<protein>
    <submittedName>
        <fullName evidence="4">CocE/NonD family hydrolase</fullName>
    </submittedName>
</protein>
<name>A0ABY7TSQ0_9SPHN</name>
<feature type="domain" description="Xaa-Pro dipeptidyl-peptidase C-terminal" evidence="3">
    <location>
        <begin position="338"/>
        <end position="576"/>
    </location>
</feature>
<keyword evidence="5" id="KW-1185">Reference proteome</keyword>
<keyword evidence="2" id="KW-0732">Signal</keyword>
<dbReference type="SMART" id="SM00939">
    <property type="entry name" value="PepX_C"/>
    <property type="match status" value="1"/>
</dbReference>
<dbReference type="Pfam" id="PF02129">
    <property type="entry name" value="Peptidase_S15"/>
    <property type="match status" value="1"/>
</dbReference>
<dbReference type="EMBL" id="CP117417">
    <property type="protein sequence ID" value="WCT76231.1"/>
    <property type="molecule type" value="Genomic_DNA"/>
</dbReference>
<evidence type="ECO:0000256" key="2">
    <source>
        <dbReference type="SAM" id="SignalP"/>
    </source>
</evidence>
<dbReference type="InterPro" id="IPR005674">
    <property type="entry name" value="CocE/Ser_esterase"/>
</dbReference>
<dbReference type="GO" id="GO:0016787">
    <property type="term" value="F:hydrolase activity"/>
    <property type="evidence" value="ECO:0007669"/>
    <property type="project" value="UniProtKB-KW"/>
</dbReference>
<dbReference type="InterPro" id="IPR008979">
    <property type="entry name" value="Galactose-bd-like_sf"/>
</dbReference>
<dbReference type="Pfam" id="PF08530">
    <property type="entry name" value="PepX_C"/>
    <property type="match status" value="1"/>
</dbReference>
<reference evidence="4 5" key="1">
    <citation type="submission" date="2023-02" db="EMBL/GenBank/DDBJ databases">
        <title>Genome sequence of Novosphingobium humi KACC 19094.</title>
        <authorList>
            <person name="Kim S."/>
            <person name="Heo J."/>
            <person name="Kwon S.-W."/>
        </authorList>
    </citation>
    <scope>NUCLEOTIDE SEQUENCE [LARGE SCALE GENOMIC DNA]</scope>
    <source>
        <strain evidence="4 5">KACC 19094</strain>
    </source>
</reference>
<proteinExistence type="predicted"/>
<evidence type="ECO:0000313" key="5">
    <source>
        <dbReference type="Proteomes" id="UP001218231"/>
    </source>
</evidence>
<dbReference type="InterPro" id="IPR000383">
    <property type="entry name" value="Xaa-Pro-like_dom"/>
</dbReference>
<dbReference type="InterPro" id="IPR029058">
    <property type="entry name" value="AB_hydrolase_fold"/>
</dbReference>
<dbReference type="Gene3D" id="3.40.50.1820">
    <property type="entry name" value="alpha/beta hydrolase"/>
    <property type="match status" value="1"/>
</dbReference>
<dbReference type="RefSeq" id="WP_273616682.1">
    <property type="nucleotide sequence ID" value="NZ_CP117417.1"/>
</dbReference>
<dbReference type="NCBIfam" id="TIGR00976">
    <property type="entry name" value="CocE_NonD"/>
    <property type="match status" value="1"/>
</dbReference>
<sequence>MRSVLLACAVAGAMAQAGVAGAQAPAALAPAAAPSSFGHYQPPKTYNSQIRQSFYVRMRDGTRLAVTVARPAVDGKPAEGRFPVIWHHTLSATQEAADGTGPRAAGFRSIPGLTDYGYVVVQVARRGNGQSFGTMRGYHERNEDADAYEMIDWLADQPWSNGIVGQYGCSNTGDAAVHAMTGGNPHLKAVFAGCFSWNKYDAMRRGGIFAQWGTGPTRTIEQDMAIPPIDGDENKVMLRKAAEEHQRATPLFELWKSLPYRDSWAPSVQSTFWAEGSASSYANQMRRSGTALYVVGGWRDELRDQGLITFLNIPGTRILIGDWLHCQNDGFGLVEEAHRFFDRHLKGIDTGIDRDPPIHYYTVGADEWRSATQWPLPQAPQTSFAITAKGLESGAAKPAPLTTSFAVDYATPCVGEGGGPTMQPCHPKGAGFSVAGKALAAPVEVTGHGLADVWIAADTPDANLFLLLEDVAPDGSVKVVTEGRLKASLRKTDKAPWALPGLPWHRAYAEDAQMLKPGEPVRMQFDLMPTSYVWAKGHRIQFTFAGSDYRERARSANSQPARITLISDAAHPSSVSLPIVKP</sequence>
<gene>
    <name evidence="4" type="ORF">PQ457_09730</name>
</gene>
<dbReference type="Gene3D" id="1.10.3020.10">
    <property type="entry name" value="alpha-amino acid ester hydrolase ( Helical cap domain)"/>
    <property type="match status" value="1"/>
</dbReference>
<dbReference type="SUPFAM" id="SSF49785">
    <property type="entry name" value="Galactose-binding domain-like"/>
    <property type="match status" value="1"/>
</dbReference>
<evidence type="ECO:0000259" key="3">
    <source>
        <dbReference type="SMART" id="SM00939"/>
    </source>
</evidence>
<dbReference type="Gene3D" id="2.60.120.260">
    <property type="entry name" value="Galactose-binding domain-like"/>
    <property type="match status" value="1"/>
</dbReference>
<evidence type="ECO:0000256" key="1">
    <source>
        <dbReference type="ARBA" id="ARBA00022801"/>
    </source>
</evidence>
<accession>A0ABY7TSQ0</accession>
<dbReference type="InterPro" id="IPR013736">
    <property type="entry name" value="Xaa-Pro_dipept_C"/>
</dbReference>
<feature type="chain" id="PRO_5045976226" evidence="2">
    <location>
        <begin position="23"/>
        <end position="582"/>
    </location>
</feature>
<feature type="signal peptide" evidence="2">
    <location>
        <begin position="1"/>
        <end position="22"/>
    </location>
</feature>
<keyword evidence="1 4" id="KW-0378">Hydrolase</keyword>